<accession>A0A3A1U4Y1</accession>
<sequence length="103" mass="11964">MHGKDIEHDVDDTVNPAGREPELSARDLEILAFERAWWRRGGRKEEAIREEFGVSAARYYQVLGALIETPAALREDPMLVKRLQRLRDARTVRRADLLRRHSS</sequence>
<dbReference type="OrthoDB" id="3268863at2"/>
<organism evidence="2 3">
    <name type="scientific">Amnibacterium setariae</name>
    <dbReference type="NCBI Taxonomy" id="2306585"/>
    <lineage>
        <taxon>Bacteria</taxon>
        <taxon>Bacillati</taxon>
        <taxon>Actinomycetota</taxon>
        <taxon>Actinomycetes</taxon>
        <taxon>Micrococcales</taxon>
        <taxon>Microbacteriaceae</taxon>
        <taxon>Amnibacterium</taxon>
    </lineage>
</organism>
<evidence type="ECO:0000256" key="1">
    <source>
        <dbReference type="SAM" id="MobiDB-lite"/>
    </source>
</evidence>
<reference evidence="3" key="1">
    <citation type="submission" date="2018-09" db="EMBL/GenBank/DDBJ databases">
        <authorList>
            <person name="Kim I."/>
        </authorList>
    </citation>
    <scope>NUCLEOTIDE SEQUENCE [LARGE SCALE GENOMIC DNA]</scope>
    <source>
        <strain evidence="3">DD4a</strain>
    </source>
</reference>
<proteinExistence type="predicted"/>
<keyword evidence="3" id="KW-1185">Reference proteome</keyword>
<evidence type="ECO:0000313" key="2">
    <source>
        <dbReference type="EMBL" id="RIX30507.1"/>
    </source>
</evidence>
<name>A0A3A1U4Y1_9MICO</name>
<protein>
    <submittedName>
        <fullName evidence="2">DUF3263 domain-containing protein</fullName>
    </submittedName>
</protein>
<evidence type="ECO:0000313" key="3">
    <source>
        <dbReference type="Proteomes" id="UP000265742"/>
    </source>
</evidence>
<dbReference type="EMBL" id="QXTG01000001">
    <property type="protein sequence ID" value="RIX30507.1"/>
    <property type="molecule type" value="Genomic_DNA"/>
</dbReference>
<dbReference type="Pfam" id="PF11662">
    <property type="entry name" value="DUF3263"/>
    <property type="match status" value="1"/>
</dbReference>
<dbReference type="AlphaFoldDB" id="A0A3A1U4Y1"/>
<dbReference type="InterPro" id="IPR021678">
    <property type="entry name" value="DUF3263"/>
</dbReference>
<comment type="caution">
    <text evidence="2">The sequence shown here is derived from an EMBL/GenBank/DDBJ whole genome shotgun (WGS) entry which is preliminary data.</text>
</comment>
<dbReference type="Proteomes" id="UP000265742">
    <property type="component" value="Unassembled WGS sequence"/>
</dbReference>
<feature type="region of interest" description="Disordered" evidence="1">
    <location>
        <begin position="1"/>
        <end position="21"/>
    </location>
</feature>
<gene>
    <name evidence="2" type="ORF">D1781_03530</name>
</gene>